<name>A0A2P6NJ72_9EUKA</name>
<keyword evidence="17" id="KW-0808">Transferase</keyword>
<sequence>MLRGHSSTVIFYKFLIGLWLNGTFRILHDFSAVVNTARREYAGIPEHRKEAMHRVAIIVFLIFSSVVVEGSTLTSLKEVWKALNGNASLWVGSNFCNASDFVGVTCDGALNPIKIELLYQQRPPGFLSPLLGNITTLQSLSISSSNLAGPIPSSVGQLINLNTLILNGGGGRLNGSIPQFICTLKQLTVLDLSGNQLTGPIPSCIGNLTQLTKLQLYANPLSGPIPSSIGKTNLTTINLSFNRLLWGGLPDSIGDLRFLQSIYIEQNGLNQSIPDSICRLQSLRDLDLSQNVIPGSLPSCIGNMNSLSVLLLNQNRMTGSLPASLGDLKNIFSLNLGGNLFNGTIPDTLCRLQRISNVEMSGCQLIGSIPSCISNMSSLSTLTLSDNSLNGTIPSQLPLLNYLYLSGNHLTGVIPASICNMGQFANTIDLSSNLLTGPIPSCIGNLGTLVNLDLSVNHLNGSIPSLAGFNSLSTFNLNNNSLSGSIPNEICNTKLSIMHLSGNQLTGGIPPCLGKMAYLSDVNLSGNWLNGSIPSFDRSISLRQLALNNNRLSGVIPDGICNVTNVMNLYLNDNDLYGPIPPCMESYGGIEILNLSNNRINGTLINMSSRSIAQIDLSGNQLTGPFSLLGTLSTLRTLDLSSNRLSGSIVLDGFNYLYTLNVSHNQLTGVLSQTYSYYLSIVDLSDNRLTGIVPANLVSSFGLQTLNISHNQFNGTLPARKGYFAYPVQTLDISYNNFTSVENFPVSGSCDYSGNPFPCLPILPVYGQCIIQYLPCTLNTELQYLYDGNTRLTPDQAKVFLDLRLKNDRGTEAVQLTSAILLALLRNTSSFIYNASDVSIHLQTYTGQGIIYNEIVDGQISATLPSSITASNRVSVALTSLSFNPFSSVYNATISVTGVSVYDDGGKEMDINGVSQYINISMGTLHSIPDDHYAVCQYWNETSLLWSRDGLRTVVDGNLTICQTTHLTNFSIGIEYGTRPVTADGLRSTEGDDKRNLIIIIVCCAAGGLLLVSAIALIIIYRRRSARRNFHVQDETMEMEEKVEWVEMIAQGEATQVWRAVHNGTTTVAVKKVQDMRKLVEEATRLKPLLFSLSHPVSPLIFQIGRDVARAMTYVAEQNLVLLHVTEDSVTAKVTNFSACVTDGAKYRKKAAGHTAPEVRESGIQRKAADVWSYGLLLSFIASDGKNAESQSYQRESRKRVSTVNVERDWEATVKSLVQECTDTDVSARPDFVAIAKRMTREEVLSSKKQARPTSALDPYRMR</sequence>
<evidence type="ECO:0000256" key="13">
    <source>
        <dbReference type="ARBA" id="ARBA00023157"/>
    </source>
</evidence>
<evidence type="ECO:0000259" key="16">
    <source>
        <dbReference type="PROSITE" id="PS50221"/>
    </source>
</evidence>
<dbReference type="InterPro" id="IPR011009">
    <property type="entry name" value="Kinase-like_dom_sf"/>
</dbReference>
<dbReference type="PANTHER" id="PTHR48053:SF71">
    <property type="entry name" value="LEUCINE RICH REPEAT FAMILY PROTEIN, EXPRESSED"/>
    <property type="match status" value="1"/>
</dbReference>
<keyword evidence="7" id="KW-0732">Signal</keyword>
<dbReference type="InterPro" id="IPR032675">
    <property type="entry name" value="LRR_dom_sf"/>
</dbReference>
<keyword evidence="9" id="KW-0547">Nucleotide-binding</keyword>
<dbReference type="InterPro" id="IPR020635">
    <property type="entry name" value="Tyr_kinase_cat_dom"/>
</dbReference>
<dbReference type="InterPro" id="IPR001245">
    <property type="entry name" value="Ser-Thr/Tyr_kinase_cat_dom"/>
</dbReference>
<feature type="domain" description="GAIN-B" evidence="16">
    <location>
        <begin position="827"/>
        <end position="980"/>
    </location>
</feature>
<dbReference type="FunFam" id="3.80.10.10:FF:000041">
    <property type="entry name" value="LRR receptor-like serine/threonine-protein kinase ERECTA"/>
    <property type="match status" value="1"/>
</dbReference>
<dbReference type="Gene3D" id="2.60.220.50">
    <property type="match status" value="1"/>
</dbReference>
<keyword evidence="18" id="KW-1185">Reference proteome</keyword>
<evidence type="ECO:0000256" key="5">
    <source>
        <dbReference type="ARBA" id="ARBA00022614"/>
    </source>
</evidence>
<dbReference type="Gene3D" id="1.10.510.10">
    <property type="entry name" value="Transferase(Phosphotransferase) domain 1"/>
    <property type="match status" value="1"/>
</dbReference>
<dbReference type="Pfam" id="PF01825">
    <property type="entry name" value="GPS"/>
    <property type="match status" value="1"/>
</dbReference>
<dbReference type="GO" id="GO:0004713">
    <property type="term" value="F:protein tyrosine kinase activity"/>
    <property type="evidence" value="ECO:0007669"/>
    <property type="project" value="InterPro"/>
</dbReference>
<dbReference type="FunFam" id="3.80.10.10:FF:000383">
    <property type="entry name" value="Leucine-rich repeat receptor protein kinase EMS1"/>
    <property type="match status" value="1"/>
</dbReference>
<dbReference type="SMART" id="SM00369">
    <property type="entry name" value="LRR_TYP"/>
    <property type="match status" value="6"/>
</dbReference>
<comment type="subcellular location">
    <subcellularLocation>
        <location evidence="2">Cell membrane</location>
    </subcellularLocation>
    <subcellularLocation>
        <location evidence="1">Membrane</location>
        <topology evidence="1">Single-pass membrane protein</topology>
    </subcellularLocation>
</comment>
<feature type="transmembrane region" description="Helical" evidence="15">
    <location>
        <begin position="997"/>
        <end position="1021"/>
    </location>
</feature>
<evidence type="ECO:0000256" key="14">
    <source>
        <dbReference type="SAM" id="MobiDB-lite"/>
    </source>
</evidence>
<dbReference type="InterPro" id="IPR000203">
    <property type="entry name" value="GPS"/>
</dbReference>
<dbReference type="Gene3D" id="3.80.10.10">
    <property type="entry name" value="Ribonuclease Inhibitor"/>
    <property type="match status" value="4"/>
</dbReference>
<dbReference type="OrthoDB" id="26095at2759"/>
<dbReference type="PANTHER" id="PTHR48053">
    <property type="entry name" value="LEUCINE RICH REPEAT FAMILY PROTEIN, EXPRESSED"/>
    <property type="match status" value="1"/>
</dbReference>
<evidence type="ECO:0000313" key="17">
    <source>
        <dbReference type="EMBL" id="PRP83991.1"/>
    </source>
</evidence>
<dbReference type="InterPro" id="IPR046338">
    <property type="entry name" value="GAIN_dom_sf"/>
</dbReference>
<dbReference type="Proteomes" id="UP000241769">
    <property type="component" value="Unassembled WGS sequence"/>
</dbReference>
<evidence type="ECO:0000256" key="8">
    <source>
        <dbReference type="ARBA" id="ARBA00022737"/>
    </source>
</evidence>
<dbReference type="AlphaFoldDB" id="A0A2P6NJ72"/>
<evidence type="ECO:0000313" key="18">
    <source>
        <dbReference type="Proteomes" id="UP000241769"/>
    </source>
</evidence>
<keyword evidence="17" id="KW-0675">Receptor</keyword>
<dbReference type="InterPro" id="IPR001611">
    <property type="entry name" value="Leu-rich_rpt"/>
</dbReference>
<evidence type="ECO:0000256" key="9">
    <source>
        <dbReference type="ARBA" id="ARBA00022741"/>
    </source>
</evidence>
<dbReference type="SUPFAM" id="SSF52058">
    <property type="entry name" value="L domain-like"/>
    <property type="match status" value="2"/>
</dbReference>
<accession>A0A2P6NJ72</accession>
<protein>
    <submittedName>
        <fullName evidence="17">Putative leucine-rich repeat receptor-like protein kinase</fullName>
    </submittedName>
</protein>
<dbReference type="InParanoid" id="A0A2P6NJ72"/>
<evidence type="ECO:0000256" key="11">
    <source>
        <dbReference type="ARBA" id="ARBA00022989"/>
    </source>
</evidence>
<dbReference type="EMBL" id="MDYQ01000071">
    <property type="protein sequence ID" value="PRP83991.1"/>
    <property type="molecule type" value="Genomic_DNA"/>
</dbReference>
<dbReference type="FunFam" id="3.80.10.10:FF:000400">
    <property type="entry name" value="Nuclear pore complex protein NUP107"/>
    <property type="match status" value="1"/>
</dbReference>
<evidence type="ECO:0000256" key="4">
    <source>
        <dbReference type="ARBA" id="ARBA00022553"/>
    </source>
</evidence>
<keyword evidence="10" id="KW-0067">ATP-binding</keyword>
<proteinExistence type="predicted"/>
<keyword evidence="11 15" id="KW-1133">Transmembrane helix</keyword>
<comment type="caution">
    <text evidence="17">The sequence shown here is derived from an EMBL/GenBank/DDBJ whole genome shotgun (WGS) entry which is preliminary data.</text>
</comment>
<evidence type="ECO:0000256" key="12">
    <source>
        <dbReference type="ARBA" id="ARBA00023136"/>
    </source>
</evidence>
<keyword evidence="8" id="KW-0677">Repeat</keyword>
<evidence type="ECO:0000256" key="2">
    <source>
        <dbReference type="ARBA" id="ARBA00004236"/>
    </source>
</evidence>
<keyword evidence="17" id="KW-0418">Kinase</keyword>
<evidence type="ECO:0000256" key="15">
    <source>
        <dbReference type="SAM" id="Phobius"/>
    </source>
</evidence>
<evidence type="ECO:0000256" key="7">
    <source>
        <dbReference type="ARBA" id="ARBA00022729"/>
    </source>
</evidence>
<dbReference type="GO" id="GO:0005524">
    <property type="term" value="F:ATP binding"/>
    <property type="evidence" value="ECO:0007669"/>
    <property type="project" value="UniProtKB-KW"/>
</dbReference>
<feature type="region of interest" description="Disordered" evidence="14">
    <location>
        <begin position="1242"/>
        <end position="1263"/>
    </location>
</feature>
<dbReference type="GO" id="GO:0005886">
    <property type="term" value="C:plasma membrane"/>
    <property type="evidence" value="ECO:0007669"/>
    <property type="project" value="UniProtKB-SubCell"/>
</dbReference>
<dbReference type="FunFam" id="3.80.10.10:FF:000095">
    <property type="entry name" value="LRR receptor-like serine/threonine-protein kinase GSO1"/>
    <property type="match status" value="1"/>
</dbReference>
<dbReference type="Pfam" id="PF00560">
    <property type="entry name" value="LRR_1"/>
    <property type="match status" value="11"/>
</dbReference>
<evidence type="ECO:0000256" key="3">
    <source>
        <dbReference type="ARBA" id="ARBA00022475"/>
    </source>
</evidence>
<dbReference type="SMART" id="SM00219">
    <property type="entry name" value="TyrKc"/>
    <property type="match status" value="1"/>
</dbReference>
<dbReference type="PRINTS" id="PR00019">
    <property type="entry name" value="LEURICHRPT"/>
</dbReference>
<dbReference type="PROSITE" id="PS50221">
    <property type="entry name" value="GAIN_B"/>
    <property type="match status" value="1"/>
</dbReference>
<keyword evidence="4" id="KW-0597">Phosphoprotein</keyword>
<evidence type="ECO:0000256" key="10">
    <source>
        <dbReference type="ARBA" id="ARBA00022840"/>
    </source>
</evidence>
<evidence type="ECO:0000256" key="6">
    <source>
        <dbReference type="ARBA" id="ARBA00022692"/>
    </source>
</evidence>
<keyword evidence="5" id="KW-0433">Leucine-rich repeat</keyword>
<dbReference type="SUPFAM" id="SSF56112">
    <property type="entry name" value="Protein kinase-like (PK-like)"/>
    <property type="match status" value="1"/>
</dbReference>
<keyword evidence="3" id="KW-1003">Cell membrane</keyword>
<reference evidence="17 18" key="1">
    <citation type="journal article" date="2018" name="Genome Biol. Evol.">
        <title>Multiple Roots of Fruiting Body Formation in Amoebozoa.</title>
        <authorList>
            <person name="Hillmann F."/>
            <person name="Forbes G."/>
            <person name="Novohradska S."/>
            <person name="Ferling I."/>
            <person name="Riege K."/>
            <person name="Groth M."/>
            <person name="Westermann M."/>
            <person name="Marz M."/>
            <person name="Spaller T."/>
            <person name="Winckler T."/>
            <person name="Schaap P."/>
            <person name="Glockner G."/>
        </authorList>
    </citation>
    <scope>NUCLEOTIDE SEQUENCE [LARGE SCALE GENOMIC DNA]</scope>
    <source>
        <strain evidence="17 18">Jena</strain>
    </source>
</reference>
<dbReference type="GO" id="GO:0009653">
    <property type="term" value="P:anatomical structure morphogenesis"/>
    <property type="evidence" value="ECO:0007669"/>
    <property type="project" value="UniProtKB-ARBA"/>
</dbReference>
<keyword evidence="12 15" id="KW-0472">Membrane</keyword>
<evidence type="ECO:0000256" key="1">
    <source>
        <dbReference type="ARBA" id="ARBA00004167"/>
    </source>
</evidence>
<organism evidence="17 18">
    <name type="scientific">Planoprotostelium fungivorum</name>
    <dbReference type="NCBI Taxonomy" id="1890364"/>
    <lineage>
        <taxon>Eukaryota</taxon>
        <taxon>Amoebozoa</taxon>
        <taxon>Evosea</taxon>
        <taxon>Variosea</taxon>
        <taxon>Cavosteliida</taxon>
        <taxon>Cavosteliaceae</taxon>
        <taxon>Planoprotostelium</taxon>
    </lineage>
</organism>
<dbReference type="InterPro" id="IPR057244">
    <property type="entry name" value="GAIN_B"/>
</dbReference>
<keyword evidence="6 15" id="KW-0812">Transmembrane</keyword>
<dbReference type="InterPro" id="IPR003591">
    <property type="entry name" value="Leu-rich_rpt_typical-subtyp"/>
</dbReference>
<dbReference type="SMART" id="SM00365">
    <property type="entry name" value="LRR_SD22"/>
    <property type="match status" value="3"/>
</dbReference>
<dbReference type="SMART" id="SM00303">
    <property type="entry name" value="GPS"/>
    <property type="match status" value="1"/>
</dbReference>
<keyword evidence="13" id="KW-1015">Disulfide bond</keyword>
<dbReference type="Pfam" id="PF07714">
    <property type="entry name" value="PK_Tyr_Ser-Thr"/>
    <property type="match status" value="1"/>
</dbReference>
<dbReference type="InterPro" id="IPR051716">
    <property type="entry name" value="Plant_RL_S/T_kinase"/>
</dbReference>
<gene>
    <name evidence="17" type="ORF">PROFUN_08588</name>
</gene>